<evidence type="ECO:0000313" key="8">
    <source>
        <dbReference type="EMBL" id="STO21829.1"/>
    </source>
</evidence>
<dbReference type="Pfam" id="PF23914">
    <property type="entry name" value="TPR_CcmH_CycH"/>
    <property type="match status" value="1"/>
</dbReference>
<dbReference type="SUPFAM" id="SSF48452">
    <property type="entry name" value="TPR-like"/>
    <property type="match status" value="1"/>
</dbReference>
<dbReference type="RefSeq" id="WP_010654097.1">
    <property type="nucleotide sequence ID" value="NZ_JAPHOO010000001.1"/>
</dbReference>
<keyword evidence="6" id="KW-1133">Transmembrane helix</keyword>
<dbReference type="AlphaFoldDB" id="A0A377GB39"/>
<feature type="coiled-coil region" evidence="5">
    <location>
        <begin position="198"/>
        <end position="225"/>
    </location>
</feature>
<keyword evidence="6" id="KW-0472">Membrane</keyword>
<feature type="transmembrane region" description="Helical" evidence="6">
    <location>
        <begin position="6"/>
        <end position="23"/>
    </location>
</feature>
<dbReference type="SMART" id="SM00028">
    <property type="entry name" value="TPR"/>
    <property type="match status" value="2"/>
</dbReference>
<feature type="repeat" description="TPR" evidence="4">
    <location>
        <begin position="97"/>
        <end position="130"/>
    </location>
</feature>
<keyword evidence="6" id="KW-0812">Transmembrane</keyword>
<evidence type="ECO:0000259" key="7">
    <source>
        <dbReference type="Pfam" id="PF23914"/>
    </source>
</evidence>
<dbReference type="GeneID" id="93291538"/>
<evidence type="ECO:0000256" key="1">
    <source>
        <dbReference type="ARBA" id="ARBA00022737"/>
    </source>
</evidence>
<evidence type="ECO:0000256" key="5">
    <source>
        <dbReference type="SAM" id="Coils"/>
    </source>
</evidence>
<dbReference type="Gene3D" id="1.25.40.10">
    <property type="entry name" value="Tetratricopeptide repeat domain"/>
    <property type="match status" value="1"/>
</dbReference>
<feature type="domain" description="Cytochrome c-type biogenesis protein H TPR" evidence="7">
    <location>
        <begin position="80"/>
        <end position="204"/>
    </location>
</feature>
<evidence type="ECO:0000256" key="6">
    <source>
        <dbReference type="SAM" id="Phobius"/>
    </source>
</evidence>
<evidence type="ECO:0000313" key="9">
    <source>
        <dbReference type="Proteomes" id="UP000254554"/>
    </source>
</evidence>
<evidence type="ECO:0000256" key="4">
    <source>
        <dbReference type="PROSITE-ProRule" id="PRU00339"/>
    </source>
</evidence>
<keyword evidence="1" id="KW-0677">Repeat</keyword>
<dbReference type="InterPro" id="IPR019734">
    <property type="entry name" value="TPR_rpt"/>
</dbReference>
<protein>
    <submittedName>
        <fullName evidence="8">Cytochrome c-type biogenesis protein CcmH</fullName>
    </submittedName>
</protein>
<keyword evidence="3 4" id="KW-0802">TPR repeat</keyword>
<dbReference type="PANTHER" id="PTHR47870">
    <property type="entry name" value="CYTOCHROME C-TYPE BIOGENESIS PROTEIN CCMH"/>
    <property type="match status" value="1"/>
</dbReference>
<feature type="transmembrane region" description="Helical" evidence="6">
    <location>
        <begin position="30"/>
        <end position="50"/>
    </location>
</feature>
<proteinExistence type="predicted"/>
<dbReference type="InterPro" id="IPR051263">
    <property type="entry name" value="C-type_cytochrome_biogenesis"/>
</dbReference>
<name>A0A377GB39_9GAMM</name>
<keyword evidence="9" id="KW-1185">Reference proteome</keyword>
<keyword evidence="5" id="KW-0175">Coiled coil</keyword>
<reference evidence="8 9" key="1">
    <citation type="submission" date="2018-06" db="EMBL/GenBank/DDBJ databases">
        <authorList>
            <consortium name="Pathogen Informatics"/>
            <person name="Doyle S."/>
        </authorList>
    </citation>
    <scope>NUCLEOTIDE SEQUENCE [LARGE SCALE GENOMIC DNA]</scope>
    <source>
        <strain evidence="8 9">NCTC11370</strain>
    </source>
</reference>
<dbReference type="GO" id="GO:0017004">
    <property type="term" value="P:cytochrome complex assembly"/>
    <property type="evidence" value="ECO:0007669"/>
    <property type="project" value="UniProtKB-KW"/>
</dbReference>
<dbReference type="Proteomes" id="UP000254554">
    <property type="component" value="Unassembled WGS sequence"/>
</dbReference>
<dbReference type="OrthoDB" id="9776053at2"/>
<dbReference type="InterPro" id="IPR056413">
    <property type="entry name" value="TPR_CcmH_CycH"/>
</dbReference>
<dbReference type="EMBL" id="UGGT01000001">
    <property type="protein sequence ID" value="STO21829.1"/>
    <property type="molecule type" value="Genomic_DNA"/>
</dbReference>
<feature type="repeat" description="TPR" evidence="4">
    <location>
        <begin position="168"/>
        <end position="201"/>
    </location>
</feature>
<dbReference type="InterPro" id="IPR011990">
    <property type="entry name" value="TPR-like_helical_dom_sf"/>
</dbReference>
<evidence type="ECO:0000256" key="2">
    <source>
        <dbReference type="ARBA" id="ARBA00022748"/>
    </source>
</evidence>
<keyword evidence="2" id="KW-0201">Cytochrome c-type biogenesis</keyword>
<evidence type="ECO:0000256" key="3">
    <source>
        <dbReference type="ARBA" id="ARBA00022803"/>
    </source>
</evidence>
<organism evidence="8 9">
    <name type="scientific">Fluoribacter dumoffii</name>
    <dbReference type="NCBI Taxonomy" id="463"/>
    <lineage>
        <taxon>Bacteria</taxon>
        <taxon>Pseudomonadati</taxon>
        <taxon>Pseudomonadota</taxon>
        <taxon>Gammaproteobacteria</taxon>
        <taxon>Legionellales</taxon>
        <taxon>Legionellaceae</taxon>
        <taxon>Fluoribacter</taxon>
    </lineage>
</organism>
<dbReference type="PANTHER" id="PTHR47870:SF1">
    <property type="entry name" value="CYTOCHROME C-TYPE BIOGENESIS PROTEIN CCMH"/>
    <property type="match status" value="1"/>
</dbReference>
<dbReference type="PROSITE" id="PS50005">
    <property type="entry name" value="TPR"/>
    <property type="match status" value="2"/>
</dbReference>
<gene>
    <name evidence="8" type="primary">ccmH_1</name>
    <name evidence="8" type="ORF">NCTC11370_01909</name>
</gene>
<sequence length="227" mass="26418">MNEWWLLGLLAGLAGIACCFMIYPFKRRFIASLLLFPAIFLLAFGGYFYWGSFNGWQEYVHHIKSQEQAKKMLESVKSPQELIDKLKAKLDDNPKSAKGWYLLGRLYSSQNEKENAVNAFAKAYHFNPDDEQYAVNYAHSLWILNNQQFTEQIIQIFRRLLKNNPHQPDALAMLAMDAFVSQSYEKAIDYWQRLLKLAPEQSEEAQAIRKAIAKAEARIKQKKQKMN</sequence>
<accession>A0A377GB39</accession>
<dbReference type="STRING" id="1094715.GCA_000236165_00516"/>